<reference evidence="2 4" key="1">
    <citation type="submission" date="2006-04" db="EMBL/GenBank/DDBJ databases">
        <authorList>
            <person name="Nierman W.C."/>
        </authorList>
    </citation>
    <scope>NUCLEOTIDE SEQUENCE [LARGE SCALE GENOMIC DNA]</scope>
    <source>
        <strain evidence="2 4">DW4/3-1</strain>
    </source>
</reference>
<evidence type="ECO:0000313" key="4">
    <source>
        <dbReference type="Proteomes" id="UP000032702"/>
    </source>
</evidence>
<dbReference type="Pfam" id="PF14103">
    <property type="entry name" value="DUF4276"/>
    <property type="match status" value="1"/>
</dbReference>
<gene>
    <name evidence="1" type="ordered locus">STAUR_0719</name>
    <name evidence="2" type="ORF">STIAU_0419</name>
</gene>
<dbReference type="STRING" id="378806.STAUR_0719"/>
<name>Q08WA3_STIAD</name>
<evidence type="ECO:0000313" key="2">
    <source>
        <dbReference type="EMBL" id="EAU64759.1"/>
    </source>
</evidence>
<dbReference type="EMBL" id="AAMD01000104">
    <property type="protein sequence ID" value="EAU64759.1"/>
    <property type="molecule type" value="Genomic_DNA"/>
</dbReference>
<proteinExistence type="predicted"/>
<accession>Q08WA3</accession>
<dbReference type="eggNOG" id="ENOG5030CEV">
    <property type="taxonomic scope" value="Bacteria"/>
</dbReference>
<dbReference type="Proteomes" id="UP000032702">
    <property type="component" value="Unassembled WGS sequence"/>
</dbReference>
<reference evidence="1 3" key="2">
    <citation type="journal article" date="2011" name="Mol. Biol. Evol.">
        <title>Comparative genomic analysis of fruiting body formation in Myxococcales.</title>
        <authorList>
            <person name="Huntley S."/>
            <person name="Hamann N."/>
            <person name="Wegener-Feldbrugge S."/>
            <person name="Treuner-Lange A."/>
            <person name="Kube M."/>
            <person name="Reinhardt R."/>
            <person name="Klages S."/>
            <person name="Muller R."/>
            <person name="Ronning C.M."/>
            <person name="Nierman W.C."/>
            <person name="Sogaard-Andersen L."/>
        </authorList>
    </citation>
    <scope>NUCLEOTIDE SEQUENCE [LARGE SCALE GENOMIC DNA]</scope>
    <source>
        <strain evidence="1 3">DW4/3-1</strain>
    </source>
</reference>
<dbReference type="PATRIC" id="fig|378806.16.peg.3754"/>
<dbReference type="Proteomes" id="UP000001351">
    <property type="component" value="Chromosome"/>
</dbReference>
<dbReference type="AlphaFoldDB" id="Q08WA3"/>
<evidence type="ECO:0000313" key="1">
    <source>
        <dbReference type="EMBL" id="ADO68523.1"/>
    </source>
</evidence>
<dbReference type="OrthoDB" id="459394at2"/>
<evidence type="ECO:0000313" key="3">
    <source>
        <dbReference type="Proteomes" id="UP000001351"/>
    </source>
</evidence>
<keyword evidence="3" id="KW-1185">Reference proteome</keyword>
<dbReference type="EMBL" id="CP002271">
    <property type="protein sequence ID" value="ADO68523.1"/>
    <property type="molecule type" value="Genomic_DNA"/>
</dbReference>
<sequence length="201" mass="21920">MSVRIYVEGGGTTGALKSECRRGFAEFFKKFLPVGKQPKVIACGSRNEALDDFRTALRKSRGDYIVLLVDAEAPVGSAQEVWSHLEQRDGWTPPDGATEDNTHLMVQCMESWFLADVPALSAYFGKGFQASALPKNPHIEAVSKQDVLKGLENATRQAQTKGIYSKGGHSFAILALIDPVKVRHVSPHAERLAATLLRLAA</sequence>
<dbReference type="KEGG" id="sur:STAUR_0719"/>
<organism evidence="2 4">
    <name type="scientific">Stigmatella aurantiaca (strain DW4/3-1)</name>
    <dbReference type="NCBI Taxonomy" id="378806"/>
    <lineage>
        <taxon>Bacteria</taxon>
        <taxon>Pseudomonadati</taxon>
        <taxon>Myxococcota</taxon>
        <taxon>Myxococcia</taxon>
        <taxon>Myxococcales</taxon>
        <taxon>Cystobacterineae</taxon>
        <taxon>Archangiaceae</taxon>
        <taxon>Stigmatella</taxon>
    </lineage>
</organism>
<dbReference type="InterPro" id="IPR025455">
    <property type="entry name" value="DUF4276"/>
</dbReference>
<protein>
    <submittedName>
        <fullName evidence="1">Conserved uncharacterized protein</fullName>
    </submittedName>
</protein>
<dbReference type="HOGENOM" id="CLU_1359711_0_0_7"/>
<dbReference type="RefSeq" id="WP_002616145.1">
    <property type="nucleotide sequence ID" value="NC_014623.1"/>
</dbReference>